<dbReference type="EMBL" id="MCFA01000144">
    <property type="protein sequence ID" value="ORY03647.1"/>
    <property type="molecule type" value="Genomic_DNA"/>
</dbReference>
<keyword evidence="4" id="KW-1185">Reference proteome</keyword>
<dbReference type="InterPro" id="IPR001841">
    <property type="entry name" value="Znf_RING"/>
</dbReference>
<dbReference type="SMART" id="SM00184">
    <property type="entry name" value="RING"/>
    <property type="match status" value="1"/>
</dbReference>
<dbReference type="Proteomes" id="UP000193144">
    <property type="component" value="Unassembled WGS sequence"/>
</dbReference>
<evidence type="ECO:0000259" key="2">
    <source>
        <dbReference type="PROSITE" id="PS50089"/>
    </source>
</evidence>
<reference evidence="3 4" key="1">
    <citation type="submission" date="2016-07" db="EMBL/GenBank/DDBJ databases">
        <title>Pervasive Adenine N6-methylation of Active Genes in Fungi.</title>
        <authorList>
            <consortium name="DOE Joint Genome Institute"/>
            <person name="Mondo S.J."/>
            <person name="Dannebaum R.O."/>
            <person name="Kuo R.C."/>
            <person name="Labutti K."/>
            <person name="Haridas S."/>
            <person name="Kuo A."/>
            <person name="Salamov A."/>
            <person name="Ahrendt S.R."/>
            <person name="Lipzen A."/>
            <person name="Sullivan W."/>
            <person name="Andreopoulos W.B."/>
            <person name="Clum A."/>
            <person name="Lindquist E."/>
            <person name="Daum C."/>
            <person name="Ramamoorthy G.K."/>
            <person name="Gryganskyi A."/>
            <person name="Culley D."/>
            <person name="Magnuson J.K."/>
            <person name="James T.Y."/>
            <person name="O'Malley M.A."/>
            <person name="Stajich J.E."/>
            <person name="Spatafora J.W."/>
            <person name="Visel A."/>
            <person name="Grigoriev I.V."/>
        </authorList>
    </citation>
    <scope>NUCLEOTIDE SEQUENCE [LARGE SCALE GENOMIC DNA]</scope>
    <source>
        <strain evidence="3 4">CBS 115471</strain>
    </source>
</reference>
<protein>
    <recommendedName>
        <fullName evidence="2">RING-type domain-containing protein</fullName>
    </recommendedName>
</protein>
<dbReference type="Gene3D" id="3.30.40.10">
    <property type="entry name" value="Zinc/RING finger domain, C3HC4 (zinc finger)"/>
    <property type="match status" value="1"/>
</dbReference>
<gene>
    <name evidence="3" type="ORF">BCR34DRAFT_605140</name>
</gene>
<organism evidence="3 4">
    <name type="scientific">Clohesyomyces aquaticus</name>
    <dbReference type="NCBI Taxonomy" id="1231657"/>
    <lineage>
        <taxon>Eukaryota</taxon>
        <taxon>Fungi</taxon>
        <taxon>Dikarya</taxon>
        <taxon>Ascomycota</taxon>
        <taxon>Pezizomycotina</taxon>
        <taxon>Dothideomycetes</taxon>
        <taxon>Pleosporomycetidae</taxon>
        <taxon>Pleosporales</taxon>
        <taxon>Lindgomycetaceae</taxon>
        <taxon>Clohesyomyces</taxon>
    </lineage>
</organism>
<proteinExistence type="predicted"/>
<dbReference type="InterPro" id="IPR013083">
    <property type="entry name" value="Znf_RING/FYVE/PHD"/>
</dbReference>
<accession>A0A1Y1Z127</accession>
<dbReference type="PROSITE" id="PS50089">
    <property type="entry name" value="ZF_RING_2"/>
    <property type="match status" value="1"/>
</dbReference>
<comment type="caution">
    <text evidence="3">The sequence shown here is derived from an EMBL/GenBank/DDBJ whole genome shotgun (WGS) entry which is preliminary data.</text>
</comment>
<dbReference type="STRING" id="1231657.A0A1Y1Z127"/>
<dbReference type="SUPFAM" id="SSF57850">
    <property type="entry name" value="RING/U-box"/>
    <property type="match status" value="1"/>
</dbReference>
<evidence type="ECO:0000313" key="3">
    <source>
        <dbReference type="EMBL" id="ORY03647.1"/>
    </source>
</evidence>
<dbReference type="OrthoDB" id="2849579at2759"/>
<dbReference type="GO" id="GO:0008270">
    <property type="term" value="F:zinc ion binding"/>
    <property type="evidence" value="ECO:0007669"/>
    <property type="project" value="UniProtKB-KW"/>
</dbReference>
<keyword evidence="1" id="KW-0862">Zinc</keyword>
<evidence type="ECO:0000256" key="1">
    <source>
        <dbReference type="PROSITE-ProRule" id="PRU00175"/>
    </source>
</evidence>
<name>A0A1Y1Z127_9PLEO</name>
<feature type="domain" description="RING-type" evidence="2">
    <location>
        <begin position="28"/>
        <end position="78"/>
    </location>
</feature>
<evidence type="ECO:0000313" key="4">
    <source>
        <dbReference type="Proteomes" id="UP000193144"/>
    </source>
</evidence>
<keyword evidence="1" id="KW-0863">Zinc-finger</keyword>
<keyword evidence="1" id="KW-0479">Metal-binding</keyword>
<dbReference type="AlphaFoldDB" id="A0A1Y1Z127"/>
<dbReference type="Pfam" id="PF13639">
    <property type="entry name" value="zf-RING_2"/>
    <property type="match status" value="1"/>
</dbReference>
<sequence>MSDFTSWQSFIEWGLTAVQPTSLGEPHCGICYYTYNSSRCSWEDPSPEIPVKLACGHIFGVRCISRWTAANSTCPFCRYELFRSSLQPFGYGFHPFGAEDELVEQHFTHMEEEELWSDPTSHPGNQEDYQWFPEDSYRPNSDGFGSWGQIYSDTINPRDMHLQQPSDMDMQEDDFLPPGVAYPHHSENLYDWEQINYQITGIDIKETLSAPTPPPDFYMELDPFWPLEASYTSHQERCQNLDDTYYRTANINLGDMQPNMDGIPFPVQQSLDRHSCDIEMEVDTYCEHQHDVELHVDSWNEIDWGHGIHPRSNSKWRDQISSFNHRDSRPRKRKRGFSQEFVHMRGLLHDSSHMQDEHLFDAWITQADTAMQELVHQHGQWMSEFACEAESYRGDDYSPMDPDLC</sequence>